<dbReference type="PANTHER" id="PTHR26392:SF92">
    <property type="entry name" value="PROTEIN KINASE DOMAIN-CONTAINING PROTEIN"/>
    <property type="match status" value="1"/>
</dbReference>
<dbReference type="OrthoDB" id="4062651at2759"/>
<dbReference type="PANTHER" id="PTHR26392">
    <property type="entry name" value="MITOGEN-ACTIVATED PROTEIN KINASE KINASE KINASE 7-RELATED"/>
    <property type="match status" value="1"/>
</dbReference>
<proteinExistence type="predicted"/>
<dbReference type="AlphaFoldDB" id="A0A8S3U0B8"/>
<feature type="binding site" evidence="4">
    <location>
        <position position="336"/>
    </location>
    <ligand>
        <name>ATP</name>
        <dbReference type="ChEBI" id="CHEBI:30616"/>
    </ligand>
</feature>
<evidence type="ECO:0000256" key="2">
    <source>
        <dbReference type="ARBA" id="ARBA00022741"/>
    </source>
</evidence>
<dbReference type="Pfam" id="PF07714">
    <property type="entry name" value="PK_Tyr_Ser-Thr"/>
    <property type="match status" value="1"/>
</dbReference>
<dbReference type="Proteomes" id="UP000683360">
    <property type="component" value="Unassembled WGS sequence"/>
</dbReference>
<dbReference type="InterPro" id="IPR008271">
    <property type="entry name" value="Ser/Thr_kinase_AS"/>
</dbReference>
<dbReference type="PROSITE" id="PS00107">
    <property type="entry name" value="PROTEIN_KINASE_ATP"/>
    <property type="match status" value="1"/>
</dbReference>
<dbReference type="EMBL" id="CAJPWZ010002530">
    <property type="protein sequence ID" value="CAG2239644.1"/>
    <property type="molecule type" value="Genomic_DNA"/>
</dbReference>
<evidence type="ECO:0000313" key="7">
    <source>
        <dbReference type="Proteomes" id="UP000683360"/>
    </source>
</evidence>
<sequence length="586" mass="66250">MAKMSGSFSIEKADDIFDLPDMMTGMKFLKQWGISTKGVKNTKGAIELLLENCKFREDVVRETIEMVTSGLKEAIVESKRNRDGLIRSFEEMLSIYRQLPTNHQASLNKVFPSLENTTNKKIKELRSNECAVLIAGMFLGDETRILADLQKTIRGPRNKKDKMKGKGDKQNMVGIGGAVAVLGTLGKESKDVLKKYKRDNCHLKMAEATNLYIQNILKSKELKENLSRFVQRYAKGIDKIAELIPDFLEADRQMLASLKVEAEQTKADSSPACLQSCISLQSGLDLFYVDSMMHVDYQLSDIDCNWDDKLGQGSFAEVFFGVLNSNDGSKHDVALKRSRDIIDKKSVTDILLEDRTMRDAKHENFIAYHGNALQRMKGGKTYWVMIMEYCAGSLKDVFVDNHSQYKIENPANCRTISEKESAFKEMSVFGVQLCQGLDYLHSKKLVHRDLKLENVLFTQKKIVKLTDVGLTKPEIDISGTMTGSPVYMAPEVLIPKGVYNKSADVYSLGIMIWEMWYGIDAADHIGPRIMKTIEADVTRADDPLRPLMNIHQKPDGEWIKLIERCWSPDSSKRPSAAEVLKFFKNV</sequence>
<evidence type="ECO:0000256" key="3">
    <source>
        <dbReference type="ARBA" id="ARBA00022840"/>
    </source>
</evidence>
<gene>
    <name evidence="6" type="ORF">MEDL_51967</name>
</gene>
<keyword evidence="3 4" id="KW-0067">ATP-binding</keyword>
<dbReference type="InterPro" id="IPR017441">
    <property type="entry name" value="Protein_kinase_ATP_BS"/>
</dbReference>
<keyword evidence="1" id="KW-0723">Serine/threonine-protein kinase</keyword>
<keyword evidence="1" id="KW-0418">Kinase</keyword>
<dbReference type="InterPro" id="IPR000719">
    <property type="entry name" value="Prot_kinase_dom"/>
</dbReference>
<keyword evidence="1" id="KW-0808">Transferase</keyword>
<evidence type="ECO:0000313" key="6">
    <source>
        <dbReference type="EMBL" id="CAG2239644.1"/>
    </source>
</evidence>
<keyword evidence="2 4" id="KW-0547">Nucleotide-binding</keyword>
<dbReference type="InterPro" id="IPR011009">
    <property type="entry name" value="Kinase-like_dom_sf"/>
</dbReference>
<accession>A0A8S3U0B8</accession>
<dbReference type="Gene3D" id="1.10.510.10">
    <property type="entry name" value="Transferase(Phosphotransferase) domain 1"/>
    <property type="match status" value="1"/>
</dbReference>
<name>A0A8S3U0B8_MYTED</name>
<reference evidence="6" key="1">
    <citation type="submission" date="2021-03" db="EMBL/GenBank/DDBJ databases">
        <authorList>
            <person name="Bekaert M."/>
        </authorList>
    </citation>
    <scope>NUCLEOTIDE SEQUENCE</scope>
</reference>
<dbReference type="Gene3D" id="3.30.200.20">
    <property type="entry name" value="Phosphorylase Kinase, domain 1"/>
    <property type="match status" value="1"/>
</dbReference>
<protein>
    <recommendedName>
        <fullName evidence="5">Protein kinase domain-containing protein</fullName>
    </recommendedName>
</protein>
<organism evidence="6 7">
    <name type="scientific">Mytilus edulis</name>
    <name type="common">Blue mussel</name>
    <dbReference type="NCBI Taxonomy" id="6550"/>
    <lineage>
        <taxon>Eukaryota</taxon>
        <taxon>Metazoa</taxon>
        <taxon>Spiralia</taxon>
        <taxon>Lophotrochozoa</taxon>
        <taxon>Mollusca</taxon>
        <taxon>Bivalvia</taxon>
        <taxon>Autobranchia</taxon>
        <taxon>Pteriomorphia</taxon>
        <taxon>Mytilida</taxon>
        <taxon>Mytiloidea</taxon>
        <taxon>Mytilidae</taxon>
        <taxon>Mytilinae</taxon>
        <taxon>Mytilus</taxon>
    </lineage>
</organism>
<dbReference type="SUPFAM" id="SSF56112">
    <property type="entry name" value="Protein kinase-like (PK-like)"/>
    <property type="match status" value="1"/>
</dbReference>
<evidence type="ECO:0000256" key="1">
    <source>
        <dbReference type="ARBA" id="ARBA00022527"/>
    </source>
</evidence>
<dbReference type="GO" id="GO:0004674">
    <property type="term" value="F:protein serine/threonine kinase activity"/>
    <property type="evidence" value="ECO:0007669"/>
    <property type="project" value="UniProtKB-KW"/>
</dbReference>
<comment type="caution">
    <text evidence="6">The sequence shown here is derived from an EMBL/GenBank/DDBJ whole genome shotgun (WGS) entry which is preliminary data.</text>
</comment>
<dbReference type="SMART" id="SM00220">
    <property type="entry name" value="S_TKc"/>
    <property type="match status" value="1"/>
</dbReference>
<dbReference type="PROSITE" id="PS50011">
    <property type="entry name" value="PROTEIN_KINASE_DOM"/>
    <property type="match status" value="1"/>
</dbReference>
<dbReference type="PROSITE" id="PS00108">
    <property type="entry name" value="PROTEIN_KINASE_ST"/>
    <property type="match status" value="1"/>
</dbReference>
<dbReference type="GO" id="GO:0005524">
    <property type="term" value="F:ATP binding"/>
    <property type="evidence" value="ECO:0007669"/>
    <property type="project" value="UniProtKB-UniRule"/>
</dbReference>
<dbReference type="InterPro" id="IPR001245">
    <property type="entry name" value="Ser-Thr/Tyr_kinase_cat_dom"/>
</dbReference>
<feature type="domain" description="Protein kinase" evidence="5">
    <location>
        <begin position="304"/>
        <end position="586"/>
    </location>
</feature>
<keyword evidence="7" id="KW-1185">Reference proteome</keyword>
<evidence type="ECO:0000256" key="4">
    <source>
        <dbReference type="PROSITE-ProRule" id="PRU10141"/>
    </source>
</evidence>
<evidence type="ECO:0000259" key="5">
    <source>
        <dbReference type="PROSITE" id="PS50011"/>
    </source>
</evidence>